<dbReference type="RefSeq" id="WP_338393103.1">
    <property type="nucleotide sequence ID" value="NZ_AP025314.1"/>
</dbReference>
<keyword evidence="3" id="KW-1185">Reference proteome</keyword>
<dbReference type="Pfam" id="PF03372">
    <property type="entry name" value="Exo_endo_phos"/>
    <property type="match status" value="1"/>
</dbReference>
<reference evidence="2 3" key="1">
    <citation type="submission" date="2021-12" db="EMBL/GenBank/DDBJ databases">
        <title>Genome sequencing of bacteria with rrn-lacking chromosome and rrn-plasmid.</title>
        <authorList>
            <person name="Anda M."/>
            <person name="Iwasaki W."/>
        </authorList>
    </citation>
    <scope>NUCLEOTIDE SEQUENCE [LARGE SCALE GENOMIC DNA]</scope>
    <source>
        <strain evidence="2 3">DSM 100852</strain>
    </source>
</reference>
<dbReference type="InterPro" id="IPR051916">
    <property type="entry name" value="GPI-anchor_lipid_remodeler"/>
</dbReference>
<dbReference type="InterPro" id="IPR005135">
    <property type="entry name" value="Endo/exonuclease/phosphatase"/>
</dbReference>
<dbReference type="KEGG" id="fax:FUAX_02310"/>
<sequence>MRTFTFLILSVILFSHHSTQARKKPKTIKVLSYNIHYGLGMDSKTDLERIAGVIRRLDPDIVGLQEIGDSTMAAKLGALTHMKAVFGPSKESNSGYGDAVLSKLPFRYVGNESIPSASSSRYQAMCVDVDLSQIYGRGATVRFVNTHFDWLPSIGSEVARKGAVEVIEIAFFKDDAKRPAILTGDLNATPDSAPVKLLRKKGWVYENLNREIPTIPSDKPTEQIDYVMPRPAKRWRVVAVEVIPERVASDHLPVLMTLELIHNKR</sequence>
<dbReference type="InterPro" id="IPR036691">
    <property type="entry name" value="Endo/exonu/phosph_ase_sf"/>
</dbReference>
<dbReference type="GO" id="GO:0006506">
    <property type="term" value="P:GPI anchor biosynthetic process"/>
    <property type="evidence" value="ECO:0007669"/>
    <property type="project" value="TreeGrafter"/>
</dbReference>
<dbReference type="Proteomes" id="UP001348817">
    <property type="component" value="Chromosome"/>
</dbReference>
<evidence type="ECO:0000313" key="2">
    <source>
        <dbReference type="EMBL" id="BDD07799.1"/>
    </source>
</evidence>
<evidence type="ECO:0000259" key="1">
    <source>
        <dbReference type="Pfam" id="PF03372"/>
    </source>
</evidence>
<dbReference type="SUPFAM" id="SSF56219">
    <property type="entry name" value="DNase I-like"/>
    <property type="match status" value="1"/>
</dbReference>
<dbReference type="PANTHER" id="PTHR14859">
    <property type="entry name" value="CALCOFLUOR WHITE HYPERSENSITIVE PROTEIN PRECURSOR"/>
    <property type="match status" value="1"/>
</dbReference>
<accession>A0AAU9C716</accession>
<dbReference type="Gene3D" id="3.60.10.10">
    <property type="entry name" value="Endonuclease/exonuclease/phosphatase"/>
    <property type="match status" value="1"/>
</dbReference>
<organism evidence="2 3">
    <name type="scientific">Fulvitalea axinellae</name>
    <dbReference type="NCBI Taxonomy" id="1182444"/>
    <lineage>
        <taxon>Bacteria</taxon>
        <taxon>Pseudomonadati</taxon>
        <taxon>Bacteroidota</taxon>
        <taxon>Cytophagia</taxon>
        <taxon>Cytophagales</taxon>
        <taxon>Persicobacteraceae</taxon>
        <taxon>Fulvitalea</taxon>
    </lineage>
</organism>
<proteinExistence type="predicted"/>
<gene>
    <name evidence="2" type="ORF">FUAX_02310</name>
</gene>
<dbReference type="GO" id="GO:0003824">
    <property type="term" value="F:catalytic activity"/>
    <property type="evidence" value="ECO:0007669"/>
    <property type="project" value="InterPro"/>
</dbReference>
<dbReference type="GO" id="GO:0016020">
    <property type="term" value="C:membrane"/>
    <property type="evidence" value="ECO:0007669"/>
    <property type="project" value="GOC"/>
</dbReference>
<protein>
    <recommendedName>
        <fullName evidence="1">Endonuclease/exonuclease/phosphatase domain-containing protein</fullName>
    </recommendedName>
</protein>
<dbReference type="PANTHER" id="PTHR14859:SF15">
    <property type="entry name" value="ENDONUCLEASE_EXONUCLEASE_PHOSPHATASE DOMAIN-CONTAINING PROTEIN"/>
    <property type="match status" value="1"/>
</dbReference>
<dbReference type="AlphaFoldDB" id="A0AAU9C716"/>
<feature type="domain" description="Endonuclease/exonuclease/phosphatase" evidence="1">
    <location>
        <begin position="31"/>
        <end position="251"/>
    </location>
</feature>
<evidence type="ECO:0000313" key="3">
    <source>
        <dbReference type="Proteomes" id="UP001348817"/>
    </source>
</evidence>
<name>A0AAU9C716_9BACT</name>
<dbReference type="EMBL" id="AP025314">
    <property type="protein sequence ID" value="BDD07799.1"/>
    <property type="molecule type" value="Genomic_DNA"/>
</dbReference>